<gene>
    <name evidence="2" type="ORF">G2W53_018669</name>
</gene>
<sequence>MKTHGSCGGRRSNAADDPRHGTHESGRRSNGRRTARAKRTADGGATRRTHGGRRAHERHARRTVKTRTTGTHGGRRRRARNGERRRTTHASNLQSPPSPNMSHHSTHYPRDTVHHSIILCALLENTVPIDNPALHQHITAT</sequence>
<feature type="compositionally biased region" description="Basic and acidic residues" evidence="1">
    <location>
        <begin position="13"/>
        <end position="27"/>
    </location>
</feature>
<reference evidence="2" key="1">
    <citation type="submission" date="2020-09" db="EMBL/GenBank/DDBJ databases">
        <title>Genome-Enabled Discovery of Anthraquinone Biosynthesis in Senna tora.</title>
        <authorList>
            <person name="Kang S.-H."/>
            <person name="Pandey R.P."/>
            <person name="Lee C.-M."/>
            <person name="Sim J.-S."/>
            <person name="Jeong J.-T."/>
            <person name="Choi B.-S."/>
            <person name="Jung M."/>
            <person name="Ginzburg D."/>
            <person name="Zhao K."/>
            <person name="Won S.Y."/>
            <person name="Oh T.-J."/>
            <person name="Yu Y."/>
            <person name="Kim N.-H."/>
            <person name="Lee O.R."/>
            <person name="Lee T.-H."/>
            <person name="Bashyal P."/>
            <person name="Kim T.-S."/>
            <person name="Lee W.-H."/>
            <person name="Kawkins C."/>
            <person name="Kim C.-K."/>
            <person name="Kim J.S."/>
            <person name="Ahn B.O."/>
            <person name="Rhee S.Y."/>
            <person name="Sohng J.K."/>
        </authorList>
    </citation>
    <scope>NUCLEOTIDE SEQUENCE</scope>
    <source>
        <tissue evidence="2">Leaf</tissue>
    </source>
</reference>
<protein>
    <submittedName>
        <fullName evidence="2">Uncharacterized protein</fullName>
    </submittedName>
</protein>
<name>A0A834TS99_9FABA</name>
<feature type="compositionally biased region" description="Polar residues" evidence="1">
    <location>
        <begin position="89"/>
        <end position="103"/>
    </location>
</feature>
<evidence type="ECO:0000313" key="3">
    <source>
        <dbReference type="Proteomes" id="UP000634136"/>
    </source>
</evidence>
<evidence type="ECO:0000256" key="1">
    <source>
        <dbReference type="SAM" id="MobiDB-lite"/>
    </source>
</evidence>
<accession>A0A834TS99</accession>
<organism evidence="2 3">
    <name type="scientific">Senna tora</name>
    <dbReference type="NCBI Taxonomy" id="362788"/>
    <lineage>
        <taxon>Eukaryota</taxon>
        <taxon>Viridiplantae</taxon>
        <taxon>Streptophyta</taxon>
        <taxon>Embryophyta</taxon>
        <taxon>Tracheophyta</taxon>
        <taxon>Spermatophyta</taxon>
        <taxon>Magnoliopsida</taxon>
        <taxon>eudicotyledons</taxon>
        <taxon>Gunneridae</taxon>
        <taxon>Pentapetalae</taxon>
        <taxon>rosids</taxon>
        <taxon>fabids</taxon>
        <taxon>Fabales</taxon>
        <taxon>Fabaceae</taxon>
        <taxon>Caesalpinioideae</taxon>
        <taxon>Cassia clade</taxon>
        <taxon>Senna</taxon>
    </lineage>
</organism>
<dbReference type="Proteomes" id="UP000634136">
    <property type="component" value="Unassembled WGS sequence"/>
</dbReference>
<comment type="caution">
    <text evidence="2">The sequence shown here is derived from an EMBL/GenBank/DDBJ whole genome shotgun (WGS) entry which is preliminary data.</text>
</comment>
<feature type="compositionally biased region" description="Basic residues" evidence="1">
    <location>
        <begin position="47"/>
        <end position="65"/>
    </location>
</feature>
<keyword evidence="3" id="KW-1185">Reference proteome</keyword>
<dbReference type="AlphaFoldDB" id="A0A834TS99"/>
<feature type="region of interest" description="Disordered" evidence="1">
    <location>
        <begin position="1"/>
        <end position="108"/>
    </location>
</feature>
<evidence type="ECO:0000313" key="2">
    <source>
        <dbReference type="EMBL" id="KAF7827505.1"/>
    </source>
</evidence>
<proteinExistence type="predicted"/>
<dbReference type="EMBL" id="JAAIUW010000006">
    <property type="protein sequence ID" value="KAF7827505.1"/>
    <property type="molecule type" value="Genomic_DNA"/>
</dbReference>
<feature type="compositionally biased region" description="Basic residues" evidence="1">
    <location>
        <begin position="29"/>
        <end position="38"/>
    </location>
</feature>